<comment type="caution">
    <text evidence="3">The sequence shown here is derived from an EMBL/GenBank/DDBJ whole genome shotgun (WGS) entry which is preliminary data.</text>
</comment>
<dbReference type="AlphaFoldDB" id="A0A3E1BHJ6"/>
<feature type="region of interest" description="Disordered" evidence="1">
    <location>
        <begin position="27"/>
        <end position="150"/>
    </location>
</feature>
<dbReference type="EMBL" id="NAOO01000018">
    <property type="protein sequence ID" value="RFB92404.1"/>
    <property type="molecule type" value="Genomic_DNA"/>
</dbReference>
<evidence type="ECO:0000256" key="2">
    <source>
        <dbReference type="SAM" id="SignalP"/>
    </source>
</evidence>
<feature type="compositionally biased region" description="Polar residues" evidence="1">
    <location>
        <begin position="133"/>
        <end position="150"/>
    </location>
</feature>
<sequence length="272" mass="28033">MTRAAIVPTLLVVTALLTACNTTDALTPQVDIGDSSARASSSPVTQSEAERLAGTRQPSFAGDQQPRGYHPAYDQSQQAYRPGTGAPPTTMQDQADALSRSSSSPAASAPIEGQSLPPPAAGGGLPAQSAQPVETQQPQRTAALPGSSSARGNTVRFLPIIGAPVQAVTPLSRQLGAEARAHGLSIKSSTDASSDYILKGYLSAFSDDGKVTVVYVWDVLDSGGGRLHRIQGQESVPTAAADPWAGVPASVMQQIGSKTIAEFSSWRQARGG</sequence>
<proteinExistence type="predicted"/>
<name>A0A3E1BHJ6_RHILT</name>
<keyword evidence="2" id="KW-0732">Signal</keyword>
<organism evidence="3 4">
    <name type="scientific">Rhizobium leguminosarum bv. trifolii</name>
    <dbReference type="NCBI Taxonomy" id="386"/>
    <lineage>
        <taxon>Bacteria</taxon>
        <taxon>Pseudomonadati</taxon>
        <taxon>Pseudomonadota</taxon>
        <taxon>Alphaproteobacteria</taxon>
        <taxon>Hyphomicrobiales</taxon>
        <taxon>Rhizobiaceae</taxon>
        <taxon>Rhizobium/Agrobacterium group</taxon>
        <taxon>Rhizobium</taxon>
    </lineage>
</organism>
<feature type="compositionally biased region" description="Polar residues" evidence="1">
    <location>
        <begin position="37"/>
        <end position="47"/>
    </location>
</feature>
<accession>A0A3E1BHJ6</accession>
<evidence type="ECO:0000313" key="4">
    <source>
        <dbReference type="Proteomes" id="UP000256748"/>
    </source>
</evidence>
<evidence type="ECO:0008006" key="5">
    <source>
        <dbReference type="Google" id="ProtNLM"/>
    </source>
</evidence>
<dbReference type="RefSeq" id="WP_116274082.1">
    <property type="nucleotide sequence ID" value="NZ_KZ859521.1"/>
</dbReference>
<dbReference type="Proteomes" id="UP000256748">
    <property type="component" value="Unassembled WGS sequence"/>
</dbReference>
<gene>
    <name evidence="3" type="ORF">B5K10_16495</name>
</gene>
<dbReference type="PROSITE" id="PS51257">
    <property type="entry name" value="PROKAR_LIPOPROTEIN"/>
    <property type="match status" value="1"/>
</dbReference>
<evidence type="ECO:0000256" key="1">
    <source>
        <dbReference type="SAM" id="MobiDB-lite"/>
    </source>
</evidence>
<reference evidence="3 4" key="1">
    <citation type="submission" date="2017-03" db="EMBL/GenBank/DDBJ databases">
        <title>Genome analysis of Rhizobial strains effectives or ineffectives for nitrogen fixation isolated from bean seeds.</title>
        <authorList>
            <person name="Peralta H."/>
            <person name="Aguilar-Vera A."/>
            <person name="Mora Y."/>
            <person name="Vargas-Lagunas C."/>
            <person name="Girard L."/>
            <person name="Mora J."/>
        </authorList>
    </citation>
    <scope>NUCLEOTIDE SEQUENCE [LARGE SCALE GENOMIC DNA]</scope>
    <source>
        <strain evidence="3 4">CCGM5</strain>
    </source>
</reference>
<feature type="signal peptide" evidence="2">
    <location>
        <begin position="1"/>
        <end position="19"/>
    </location>
</feature>
<evidence type="ECO:0000313" key="3">
    <source>
        <dbReference type="EMBL" id="RFB92404.1"/>
    </source>
</evidence>
<feature type="chain" id="PRO_5017575458" description="Lipoprotein" evidence="2">
    <location>
        <begin position="20"/>
        <end position="272"/>
    </location>
</feature>
<protein>
    <recommendedName>
        <fullName evidence="5">Lipoprotein</fullName>
    </recommendedName>
</protein>
<feature type="compositionally biased region" description="Low complexity" evidence="1">
    <location>
        <begin position="95"/>
        <end position="115"/>
    </location>
</feature>